<dbReference type="RefSeq" id="WP_121673636.1">
    <property type="nucleotide sequence ID" value="NZ_BMXM01000011.1"/>
</dbReference>
<proteinExistence type="predicted"/>
<accession>A0A3L6ZMI5</accession>
<dbReference type="Gene3D" id="1.10.3540.10">
    <property type="entry name" value="uncharacterized protein from magnetospirillum magneticum domain"/>
    <property type="match status" value="1"/>
</dbReference>
<evidence type="ECO:0000313" key="1">
    <source>
        <dbReference type="EMBL" id="RLP69048.1"/>
    </source>
</evidence>
<protein>
    <submittedName>
        <fullName evidence="1">DUF1819 family protein</fullName>
    </submittedName>
</protein>
<dbReference type="EMBL" id="RCUV01000017">
    <property type="protein sequence ID" value="RLP69048.1"/>
    <property type="molecule type" value="Genomic_DNA"/>
</dbReference>
<dbReference type="InterPro" id="IPR014948">
    <property type="entry name" value="BrxA"/>
</dbReference>
<dbReference type="Pfam" id="PF08849">
    <property type="entry name" value="BrxA"/>
    <property type="match status" value="1"/>
</dbReference>
<name>A0A3L6ZMI5_9MICO</name>
<dbReference type="OrthoDB" id="981635at2"/>
<reference evidence="1 2" key="1">
    <citation type="submission" date="2018-10" db="EMBL/GenBank/DDBJ databases">
        <authorList>
            <person name="Li J."/>
        </authorList>
    </citation>
    <scope>NUCLEOTIDE SEQUENCE [LARGE SCALE GENOMIC DNA]</scope>
    <source>
        <strain evidence="1 2">CCTCC AB209002</strain>
    </source>
</reference>
<sequence>MAETSELRYALSFTVGSLLTREATIAAPLYLQEHDWSRVRARLAADNLLQTRTTSSRIRLNREVAQRLAMLSDPELDLVIDSTGTERAHLMWVAACRRYEFIGDFAEEVVRERFLLLTPTVSYNEFDGFVRGKAIWHPELVELKDSTMQKLRSTIFQMLVEAGLTTKQGNIVRTALSDRLAALLDERSPSDIRYFPTSLDMIG</sequence>
<gene>
    <name evidence="1" type="ORF">D9V29_12375</name>
</gene>
<keyword evidence="2" id="KW-1185">Reference proteome</keyword>
<comment type="caution">
    <text evidence="1">The sequence shown here is derived from an EMBL/GenBank/DDBJ whole genome shotgun (WGS) entry which is preliminary data.</text>
</comment>
<organism evidence="1 2">
    <name type="scientific">Mycetocola manganoxydans</name>
    <dbReference type="NCBI Taxonomy" id="699879"/>
    <lineage>
        <taxon>Bacteria</taxon>
        <taxon>Bacillati</taxon>
        <taxon>Actinomycetota</taxon>
        <taxon>Actinomycetes</taxon>
        <taxon>Micrococcales</taxon>
        <taxon>Microbacteriaceae</taxon>
        <taxon>Mycetocola</taxon>
    </lineage>
</organism>
<dbReference type="Proteomes" id="UP000270299">
    <property type="component" value="Unassembled WGS sequence"/>
</dbReference>
<evidence type="ECO:0000313" key="2">
    <source>
        <dbReference type="Proteomes" id="UP000270299"/>
    </source>
</evidence>
<dbReference type="InterPro" id="IPR023137">
    <property type="entry name" value="BrxA_sf"/>
</dbReference>
<dbReference type="AlphaFoldDB" id="A0A3L6ZMI5"/>